<dbReference type="AlphaFoldDB" id="A0A5C7FD74"/>
<evidence type="ECO:0000313" key="3">
    <source>
        <dbReference type="Proteomes" id="UP000321907"/>
    </source>
</evidence>
<name>A0A5C7FD74_9BACT</name>
<dbReference type="RefSeq" id="WP_147931859.1">
    <property type="nucleotide sequence ID" value="NZ_VOXD01000027.1"/>
</dbReference>
<protein>
    <submittedName>
        <fullName evidence="2">Uncharacterized protein</fullName>
    </submittedName>
</protein>
<feature type="region of interest" description="Disordered" evidence="1">
    <location>
        <begin position="44"/>
        <end position="74"/>
    </location>
</feature>
<evidence type="ECO:0000313" key="2">
    <source>
        <dbReference type="EMBL" id="TXF88071.1"/>
    </source>
</evidence>
<organism evidence="2 3">
    <name type="scientific">Neolewinella aurantiaca</name>
    <dbReference type="NCBI Taxonomy" id="2602767"/>
    <lineage>
        <taxon>Bacteria</taxon>
        <taxon>Pseudomonadati</taxon>
        <taxon>Bacteroidota</taxon>
        <taxon>Saprospiria</taxon>
        <taxon>Saprospirales</taxon>
        <taxon>Lewinellaceae</taxon>
        <taxon>Neolewinella</taxon>
    </lineage>
</organism>
<proteinExistence type="predicted"/>
<dbReference type="OrthoDB" id="1494825at2"/>
<feature type="compositionally biased region" description="Polar residues" evidence="1">
    <location>
        <begin position="55"/>
        <end position="70"/>
    </location>
</feature>
<dbReference type="Proteomes" id="UP000321907">
    <property type="component" value="Unassembled WGS sequence"/>
</dbReference>
<sequence length="107" mass="11953">MYLIMAKTRMTPFSRLLLFLLVFLPLAYFGASYYNGEDPVANIKNALGMNDSPRTEQPSGSTTSNSSDNKPATFENVQDLRDEITELKVDLAVTKEKLARCQADNVE</sequence>
<dbReference type="EMBL" id="VOXD01000027">
    <property type="protein sequence ID" value="TXF88071.1"/>
    <property type="molecule type" value="Genomic_DNA"/>
</dbReference>
<evidence type="ECO:0000256" key="1">
    <source>
        <dbReference type="SAM" id="MobiDB-lite"/>
    </source>
</evidence>
<reference evidence="2 3" key="1">
    <citation type="submission" date="2019-08" db="EMBL/GenBank/DDBJ databases">
        <title>Lewinella sp. strain SSH13 Genome sequencing and assembly.</title>
        <authorList>
            <person name="Kim I."/>
        </authorList>
    </citation>
    <scope>NUCLEOTIDE SEQUENCE [LARGE SCALE GENOMIC DNA]</scope>
    <source>
        <strain evidence="2 3">SSH13</strain>
    </source>
</reference>
<keyword evidence="3" id="KW-1185">Reference proteome</keyword>
<gene>
    <name evidence="2" type="ORF">FUA23_16450</name>
</gene>
<comment type="caution">
    <text evidence="2">The sequence shown here is derived from an EMBL/GenBank/DDBJ whole genome shotgun (WGS) entry which is preliminary data.</text>
</comment>
<accession>A0A5C7FD74</accession>